<reference evidence="2 3" key="1">
    <citation type="journal article" date="2007" name="Int. J. Syst. Evol. Microbiol.">
        <title>Paenibacillus ginsengarvi sp. nov., isolated from soil from ginseng cultivation.</title>
        <authorList>
            <person name="Yoon M.H."/>
            <person name="Ten L.N."/>
            <person name="Im W.T."/>
        </authorList>
    </citation>
    <scope>NUCLEOTIDE SEQUENCE [LARGE SCALE GENOMIC DNA]</scope>
    <source>
        <strain evidence="2 3">KCTC 13059</strain>
    </source>
</reference>
<protein>
    <submittedName>
        <fullName evidence="2">Uncharacterized protein</fullName>
    </submittedName>
</protein>
<name>A0A3B0AWE1_9BACL</name>
<organism evidence="2 3">
    <name type="scientific">Paenibacillus ginsengarvi</name>
    <dbReference type="NCBI Taxonomy" id="400777"/>
    <lineage>
        <taxon>Bacteria</taxon>
        <taxon>Bacillati</taxon>
        <taxon>Bacillota</taxon>
        <taxon>Bacilli</taxon>
        <taxon>Bacillales</taxon>
        <taxon>Paenibacillaceae</taxon>
        <taxon>Paenibacillus</taxon>
    </lineage>
</organism>
<accession>A0A3B0AWE1</accession>
<feature type="compositionally biased region" description="Basic and acidic residues" evidence="1">
    <location>
        <begin position="73"/>
        <end position="95"/>
    </location>
</feature>
<sequence>MSGHENELETKEGFLQEERSEYTDLATVESQRNDLTAEEFPEGPYGADLERETLGKSSPWRADQRSTSAFAYENRDLHEGLDRGGYPGEHDTHDEAGDEYPVD</sequence>
<comment type="caution">
    <text evidence="2">The sequence shown here is derived from an EMBL/GenBank/DDBJ whole genome shotgun (WGS) entry which is preliminary data.</text>
</comment>
<feature type="compositionally biased region" description="Basic and acidic residues" evidence="1">
    <location>
        <begin position="1"/>
        <end position="22"/>
    </location>
</feature>
<dbReference type="RefSeq" id="WP_120751603.1">
    <property type="nucleotide sequence ID" value="NZ_RBAH01000040.1"/>
</dbReference>
<keyword evidence="3" id="KW-1185">Reference proteome</keyword>
<evidence type="ECO:0000256" key="1">
    <source>
        <dbReference type="SAM" id="MobiDB-lite"/>
    </source>
</evidence>
<dbReference type="OrthoDB" id="2376226at2"/>
<dbReference type="AlphaFoldDB" id="A0A3B0AWE1"/>
<dbReference type="Proteomes" id="UP000282311">
    <property type="component" value="Unassembled WGS sequence"/>
</dbReference>
<feature type="region of interest" description="Disordered" evidence="1">
    <location>
        <begin position="1"/>
        <end position="103"/>
    </location>
</feature>
<proteinExistence type="predicted"/>
<gene>
    <name evidence="2" type="ORF">D7M11_33350</name>
</gene>
<dbReference type="EMBL" id="RBAH01000040">
    <property type="protein sequence ID" value="RKN64880.1"/>
    <property type="molecule type" value="Genomic_DNA"/>
</dbReference>
<evidence type="ECO:0000313" key="2">
    <source>
        <dbReference type="EMBL" id="RKN64880.1"/>
    </source>
</evidence>
<evidence type="ECO:0000313" key="3">
    <source>
        <dbReference type="Proteomes" id="UP000282311"/>
    </source>
</evidence>